<accession>A0AAD4MQF4</accession>
<comment type="caution">
    <text evidence="2">The sequence shown here is derived from an EMBL/GenBank/DDBJ whole genome shotgun (WGS) entry which is preliminary data.</text>
</comment>
<sequence length="284" mass="32429">MPRSLISLFERKLNCPVSTLGSKWASMAENEKDEIKEWLEGKYEIFAVLGPLEREVKFGDITLEGSNATFVHSGGFDTVQCHYYRQGYILSRPELPCMTENGGMKALRHPHLNFFPLEILEARSRKKNLKNDTNLKDNSKKLPPGMNRKLGGKDSKKISSGNKNEKLTEPESLAQLAKNKKVEAVGSESDLRCSVSKARPNKKRSRSLSPSNSSPRKKRTKTDKVKCENETMQKTEDEKEHEREHKMDLDGHRCSRTVQRALELCDKAISMLIEEKVRLLNHFQ</sequence>
<feature type="compositionally biased region" description="Basic and acidic residues" evidence="1">
    <location>
        <begin position="222"/>
        <end position="248"/>
    </location>
</feature>
<dbReference type="Proteomes" id="UP001201812">
    <property type="component" value="Unassembled WGS sequence"/>
</dbReference>
<dbReference type="AlphaFoldDB" id="A0AAD4MQF4"/>
<organism evidence="2 3">
    <name type="scientific">Ditylenchus destructor</name>
    <dbReference type="NCBI Taxonomy" id="166010"/>
    <lineage>
        <taxon>Eukaryota</taxon>
        <taxon>Metazoa</taxon>
        <taxon>Ecdysozoa</taxon>
        <taxon>Nematoda</taxon>
        <taxon>Chromadorea</taxon>
        <taxon>Rhabditida</taxon>
        <taxon>Tylenchina</taxon>
        <taxon>Tylenchomorpha</taxon>
        <taxon>Sphaerularioidea</taxon>
        <taxon>Anguinidae</taxon>
        <taxon>Anguininae</taxon>
        <taxon>Ditylenchus</taxon>
    </lineage>
</organism>
<evidence type="ECO:0000256" key="1">
    <source>
        <dbReference type="SAM" id="MobiDB-lite"/>
    </source>
</evidence>
<gene>
    <name evidence="2" type="ORF">DdX_15378</name>
</gene>
<name>A0AAD4MQF4_9BILA</name>
<feature type="compositionally biased region" description="Basic and acidic residues" evidence="1">
    <location>
        <begin position="129"/>
        <end position="140"/>
    </location>
</feature>
<keyword evidence="3" id="KW-1185">Reference proteome</keyword>
<evidence type="ECO:0000313" key="2">
    <source>
        <dbReference type="EMBL" id="KAI1702597.1"/>
    </source>
</evidence>
<protein>
    <submittedName>
        <fullName evidence="2">Uncharacterized protein</fullName>
    </submittedName>
</protein>
<feature type="compositionally biased region" description="Basic and acidic residues" evidence="1">
    <location>
        <begin position="151"/>
        <end position="169"/>
    </location>
</feature>
<dbReference type="EMBL" id="JAKKPZ010000096">
    <property type="protein sequence ID" value="KAI1702597.1"/>
    <property type="molecule type" value="Genomic_DNA"/>
</dbReference>
<feature type="region of interest" description="Disordered" evidence="1">
    <location>
        <begin position="128"/>
        <end position="248"/>
    </location>
</feature>
<reference evidence="2" key="1">
    <citation type="submission" date="2022-01" db="EMBL/GenBank/DDBJ databases">
        <title>Genome Sequence Resource for Two Populations of Ditylenchus destructor, the Migratory Endoparasitic Phytonematode.</title>
        <authorList>
            <person name="Zhang H."/>
            <person name="Lin R."/>
            <person name="Xie B."/>
        </authorList>
    </citation>
    <scope>NUCLEOTIDE SEQUENCE</scope>
    <source>
        <strain evidence="2">BazhouSP</strain>
    </source>
</reference>
<evidence type="ECO:0000313" key="3">
    <source>
        <dbReference type="Proteomes" id="UP001201812"/>
    </source>
</evidence>
<proteinExistence type="predicted"/>